<dbReference type="RefSeq" id="WP_060668776.1">
    <property type="nucleotide sequence ID" value="NZ_LGTK01000045.1"/>
</dbReference>
<dbReference type="Proteomes" id="UP000037854">
    <property type="component" value="Unassembled WGS sequence"/>
</dbReference>
<feature type="transmembrane region" description="Helical" evidence="1">
    <location>
        <begin position="342"/>
        <end position="362"/>
    </location>
</feature>
<dbReference type="PANTHER" id="PTHR38457">
    <property type="entry name" value="REGULATOR ABRB-RELATED"/>
    <property type="match status" value="1"/>
</dbReference>
<reference evidence="2 3" key="1">
    <citation type="submission" date="2015-07" db="EMBL/GenBank/DDBJ databases">
        <title>High-quality draft genome sequence of Oceanobacillus caeni HM6, a bacillus isolated from a human feces.</title>
        <authorList>
            <person name="Kumar J."/>
            <person name="Verma M.K."/>
            <person name="Pandey R."/>
            <person name="Bhambi M."/>
            <person name="Chauhan N."/>
        </authorList>
    </citation>
    <scope>NUCLEOTIDE SEQUENCE [LARGE SCALE GENOMIC DNA]</scope>
    <source>
        <strain evidence="2 3">HM6</strain>
    </source>
</reference>
<feature type="transmembrane region" description="Helical" evidence="1">
    <location>
        <begin position="161"/>
        <end position="179"/>
    </location>
</feature>
<dbReference type="PANTHER" id="PTHR38457:SF1">
    <property type="entry name" value="REGULATOR ABRB-RELATED"/>
    <property type="match status" value="1"/>
</dbReference>
<keyword evidence="3" id="KW-1185">Reference proteome</keyword>
<dbReference type="Pfam" id="PF05145">
    <property type="entry name" value="AbrB"/>
    <property type="match status" value="1"/>
</dbReference>
<feature type="transmembrane region" description="Helical" evidence="1">
    <location>
        <begin position="7"/>
        <end position="25"/>
    </location>
</feature>
<dbReference type="PIRSF" id="PIRSF038991">
    <property type="entry name" value="Protein_AbrB"/>
    <property type="match status" value="1"/>
</dbReference>
<proteinExistence type="predicted"/>
<sequence length="380" mass="41512">MIESKSVFRFVGFVIISGIGGFLLSLTGLSIGWMIGTLLTATLLSIFYPKLLQVSAPHKQKGLPKIWLHVGQLILGIELGRKMNNSVLYIFGENWLTIIVMLILSIVFALLSGFIVWKYTNLDMLTGFFATAPGGLSSIPSIAEEVGANTGIVSIVQTMRIFLVVLTIPVVLSMSFVNHTSSVASHPVPTATPPFEAQQMLWTVVFILIAWLGYYLGKFLKFPAPWLLGSMVSVAAVKSFGSIIIGHDLIFWWPHVLMILSQVFIGASIGSRFHKNMFSGLKRTLVVSLLGTIGLIISMFTCSYIVSLLTGISFITSALAFAPGGIAEMTTTAIVLDADSTFVVAVQVLRIIAVCIILPPLFRWLNYWEMKKGAYTHESA</sequence>
<name>A0ABR5MHJ8_9BACI</name>
<protein>
    <submittedName>
        <fullName evidence="2">Membrane protein</fullName>
    </submittedName>
</protein>
<keyword evidence="1" id="KW-1133">Transmembrane helix</keyword>
<dbReference type="InterPro" id="IPR017516">
    <property type="entry name" value="AbrB_dup"/>
</dbReference>
<dbReference type="InterPro" id="IPR007820">
    <property type="entry name" value="AbrB_fam"/>
</dbReference>
<accession>A0ABR5MHJ8</accession>
<evidence type="ECO:0000256" key="1">
    <source>
        <dbReference type="SAM" id="Phobius"/>
    </source>
</evidence>
<comment type="caution">
    <text evidence="2">The sequence shown here is derived from an EMBL/GenBank/DDBJ whole genome shotgun (WGS) entry which is preliminary data.</text>
</comment>
<feature type="transmembrane region" description="Helical" evidence="1">
    <location>
        <begin position="224"/>
        <end position="245"/>
    </location>
</feature>
<feature type="transmembrane region" description="Helical" evidence="1">
    <location>
        <begin position="285"/>
        <end position="306"/>
    </location>
</feature>
<keyword evidence="1" id="KW-0812">Transmembrane</keyword>
<organism evidence="2 3">
    <name type="scientific">Oceanobacillus caeni</name>
    <dbReference type="NCBI Taxonomy" id="405946"/>
    <lineage>
        <taxon>Bacteria</taxon>
        <taxon>Bacillati</taxon>
        <taxon>Bacillota</taxon>
        <taxon>Bacilli</taxon>
        <taxon>Bacillales</taxon>
        <taxon>Bacillaceae</taxon>
        <taxon>Oceanobacillus</taxon>
    </lineage>
</organism>
<keyword evidence="1" id="KW-0472">Membrane</keyword>
<dbReference type="NCBIfam" id="TIGR03082">
    <property type="entry name" value="Gneg_AbrB_dup"/>
    <property type="match status" value="2"/>
</dbReference>
<dbReference type="EMBL" id="LGTK01000045">
    <property type="protein sequence ID" value="KPH73491.1"/>
    <property type="molecule type" value="Genomic_DNA"/>
</dbReference>
<feature type="transmembrane region" description="Helical" evidence="1">
    <location>
        <begin position="95"/>
        <end position="117"/>
    </location>
</feature>
<evidence type="ECO:0000313" key="3">
    <source>
        <dbReference type="Proteomes" id="UP000037854"/>
    </source>
</evidence>
<gene>
    <name evidence="2" type="ORF">AFL42_12220</name>
</gene>
<feature type="transmembrane region" description="Helical" evidence="1">
    <location>
        <begin position="251"/>
        <end position="273"/>
    </location>
</feature>
<feature type="transmembrane region" description="Helical" evidence="1">
    <location>
        <begin position="199"/>
        <end position="217"/>
    </location>
</feature>
<evidence type="ECO:0000313" key="2">
    <source>
        <dbReference type="EMBL" id="KPH73491.1"/>
    </source>
</evidence>